<dbReference type="Gene3D" id="2.40.70.10">
    <property type="entry name" value="Acid Proteases"/>
    <property type="match status" value="1"/>
</dbReference>
<keyword evidence="4" id="KW-1185">Reference proteome</keyword>
<dbReference type="CDD" id="cd05471">
    <property type="entry name" value="pepsin_like"/>
    <property type="match status" value="1"/>
</dbReference>
<evidence type="ECO:0000256" key="1">
    <source>
        <dbReference type="ARBA" id="ARBA00007447"/>
    </source>
</evidence>
<reference evidence="3 4" key="1">
    <citation type="submission" date="2021-06" db="EMBL/GenBank/DDBJ databases">
        <authorList>
            <person name="Kallberg Y."/>
            <person name="Tangrot J."/>
            <person name="Rosling A."/>
        </authorList>
    </citation>
    <scope>NUCLEOTIDE SEQUENCE [LARGE SCALE GENOMIC DNA]</scope>
    <source>
        <strain evidence="3 4">120-4 pot B 10/14</strain>
    </source>
</reference>
<evidence type="ECO:0000313" key="4">
    <source>
        <dbReference type="Proteomes" id="UP000789901"/>
    </source>
</evidence>
<feature type="non-terminal residue" evidence="3">
    <location>
        <position position="244"/>
    </location>
</feature>
<dbReference type="PANTHER" id="PTHR47966">
    <property type="entry name" value="BETA-SITE APP-CLEAVING ENZYME, ISOFORM A-RELATED"/>
    <property type="match status" value="1"/>
</dbReference>
<dbReference type="InterPro" id="IPR001461">
    <property type="entry name" value="Aspartic_peptidase_A1"/>
</dbReference>
<dbReference type="SUPFAM" id="SSF50630">
    <property type="entry name" value="Acid proteases"/>
    <property type="match status" value="1"/>
</dbReference>
<dbReference type="Proteomes" id="UP000789901">
    <property type="component" value="Unassembled WGS sequence"/>
</dbReference>
<name>A0ABN7WNX9_GIGMA</name>
<dbReference type="InterPro" id="IPR033121">
    <property type="entry name" value="PEPTIDASE_A1"/>
</dbReference>
<accession>A0ABN7WNX9</accession>
<dbReference type="PANTHER" id="PTHR47966:SF51">
    <property type="entry name" value="BETA-SITE APP-CLEAVING ENZYME, ISOFORM A-RELATED"/>
    <property type="match status" value="1"/>
</dbReference>
<evidence type="ECO:0000313" key="3">
    <source>
        <dbReference type="EMBL" id="CAG8837048.1"/>
    </source>
</evidence>
<comment type="similarity">
    <text evidence="1">Belongs to the peptidase A1 family.</text>
</comment>
<dbReference type="InterPro" id="IPR021109">
    <property type="entry name" value="Peptidase_aspartic_dom_sf"/>
</dbReference>
<gene>
    <name evidence="3" type="ORF">GMARGA_LOCUS33329</name>
</gene>
<comment type="caution">
    <text evidence="3">The sequence shown here is derived from an EMBL/GenBank/DDBJ whole genome shotgun (WGS) entry which is preliminary data.</text>
</comment>
<organism evidence="3 4">
    <name type="scientific">Gigaspora margarita</name>
    <dbReference type="NCBI Taxonomy" id="4874"/>
    <lineage>
        <taxon>Eukaryota</taxon>
        <taxon>Fungi</taxon>
        <taxon>Fungi incertae sedis</taxon>
        <taxon>Mucoromycota</taxon>
        <taxon>Glomeromycotina</taxon>
        <taxon>Glomeromycetes</taxon>
        <taxon>Diversisporales</taxon>
        <taxon>Gigasporaceae</taxon>
        <taxon>Gigaspora</taxon>
    </lineage>
</organism>
<sequence>FTIFLTYTIITRINNNDVVMNTIRRDWIRDITPTISLTTTVTTPTITLTTTLPTPTITLTTTHPTSTSIPIATPVNINLTFERSSMQWLFPLQVGTPPQTLNVPINSTSSLLWVVSELCMSPFGDACNVRTTNFFNTSLSNTTSGDFSEFTLKYVNGSEIITIWANDTITMNNQTLEQTAMGLPKDMKGNGSHVIIPDTVNGQIGINPYQNNEIVGIALAIPSNDSDSYGGIITFGGVDPTYII</sequence>
<protein>
    <submittedName>
        <fullName evidence="3">45253_t:CDS:1</fullName>
    </submittedName>
</protein>
<dbReference type="PRINTS" id="PR00792">
    <property type="entry name" value="PEPSIN"/>
</dbReference>
<evidence type="ECO:0000259" key="2">
    <source>
        <dbReference type="PROSITE" id="PS51767"/>
    </source>
</evidence>
<dbReference type="EMBL" id="CAJVQB010054953">
    <property type="protein sequence ID" value="CAG8837048.1"/>
    <property type="molecule type" value="Genomic_DNA"/>
</dbReference>
<dbReference type="Pfam" id="PF00026">
    <property type="entry name" value="Asp"/>
    <property type="match status" value="1"/>
</dbReference>
<feature type="domain" description="Peptidase A1" evidence="2">
    <location>
        <begin position="88"/>
        <end position="244"/>
    </location>
</feature>
<feature type="non-terminal residue" evidence="3">
    <location>
        <position position="1"/>
    </location>
</feature>
<proteinExistence type="inferred from homology"/>
<dbReference type="PROSITE" id="PS51767">
    <property type="entry name" value="PEPTIDASE_A1"/>
    <property type="match status" value="1"/>
</dbReference>
<dbReference type="InterPro" id="IPR034164">
    <property type="entry name" value="Pepsin-like_dom"/>
</dbReference>